<dbReference type="AlphaFoldDB" id="A0A543IQ74"/>
<feature type="region of interest" description="Disordered" evidence="1">
    <location>
        <begin position="37"/>
        <end position="62"/>
    </location>
</feature>
<comment type="caution">
    <text evidence="2">The sequence shown here is derived from an EMBL/GenBank/DDBJ whole genome shotgun (WGS) entry which is preliminary data.</text>
</comment>
<dbReference type="EMBL" id="VFPQ01000002">
    <property type="protein sequence ID" value="TQM72710.1"/>
    <property type="molecule type" value="Genomic_DNA"/>
</dbReference>
<name>A0A543IQ74_9ACTN</name>
<keyword evidence="3" id="KW-1185">Reference proteome</keyword>
<feature type="compositionally biased region" description="Basic and acidic residues" evidence="1">
    <location>
        <begin position="37"/>
        <end position="50"/>
    </location>
</feature>
<evidence type="ECO:0000256" key="1">
    <source>
        <dbReference type="SAM" id="MobiDB-lite"/>
    </source>
</evidence>
<protein>
    <submittedName>
        <fullName evidence="2">Uncharacterized protein</fullName>
    </submittedName>
</protein>
<sequence length="62" mass="6800">MADHYGPARRGTRPTALATDDHQIRCTAHAAEAVPDRYPHFLRKRPDERPVPGPGTRAGGAR</sequence>
<accession>A0A543IQ74</accession>
<evidence type="ECO:0000313" key="2">
    <source>
        <dbReference type="EMBL" id="TQM72710.1"/>
    </source>
</evidence>
<dbReference type="Proteomes" id="UP000319213">
    <property type="component" value="Unassembled WGS sequence"/>
</dbReference>
<reference evidence="2 3" key="1">
    <citation type="submission" date="2019-06" db="EMBL/GenBank/DDBJ databases">
        <title>Sequencing the genomes of 1000 actinobacteria strains.</title>
        <authorList>
            <person name="Klenk H.-P."/>
        </authorList>
    </citation>
    <scope>NUCLEOTIDE SEQUENCE [LARGE SCALE GENOMIC DNA]</scope>
    <source>
        <strain evidence="2 3">DSM 43186</strain>
    </source>
</reference>
<organism evidence="2 3">
    <name type="scientific">Thermopolyspora flexuosa</name>
    <dbReference type="NCBI Taxonomy" id="103836"/>
    <lineage>
        <taxon>Bacteria</taxon>
        <taxon>Bacillati</taxon>
        <taxon>Actinomycetota</taxon>
        <taxon>Actinomycetes</taxon>
        <taxon>Streptosporangiales</taxon>
        <taxon>Streptosporangiaceae</taxon>
        <taxon>Thermopolyspora</taxon>
    </lineage>
</organism>
<proteinExistence type="predicted"/>
<gene>
    <name evidence="2" type="ORF">FHX40_4863</name>
</gene>
<evidence type="ECO:0000313" key="3">
    <source>
        <dbReference type="Proteomes" id="UP000319213"/>
    </source>
</evidence>
<dbReference type="RefSeq" id="WP_189136152.1">
    <property type="nucleotide sequence ID" value="NZ_BMPV01000002.1"/>
</dbReference>